<dbReference type="InterPro" id="IPR027417">
    <property type="entry name" value="P-loop_NTPase"/>
</dbReference>
<dbReference type="PANTHER" id="PTHR46082">
    <property type="entry name" value="ATP/GTP-BINDING PROTEIN-RELATED"/>
    <property type="match status" value="1"/>
</dbReference>
<dbReference type="Gene3D" id="1.25.40.10">
    <property type="entry name" value="Tetratricopeptide repeat domain"/>
    <property type="match status" value="2"/>
</dbReference>
<dbReference type="EMBL" id="VZRB01000014">
    <property type="protein sequence ID" value="KAB1144747.1"/>
    <property type="molecule type" value="Genomic_DNA"/>
</dbReference>
<comment type="caution">
    <text evidence="2">The sequence shown here is derived from an EMBL/GenBank/DDBJ whole genome shotgun (WGS) entry which is preliminary data.</text>
</comment>
<name>A0A6H9UWF8_9ACTN</name>
<organism evidence="2 3">
    <name type="scientific">Streptomyces luteolifulvus</name>
    <dbReference type="NCBI Taxonomy" id="2615112"/>
    <lineage>
        <taxon>Bacteria</taxon>
        <taxon>Bacillati</taxon>
        <taxon>Actinomycetota</taxon>
        <taxon>Actinomycetes</taxon>
        <taxon>Kitasatosporales</taxon>
        <taxon>Streptomycetaceae</taxon>
        <taxon>Streptomyces</taxon>
    </lineage>
</organism>
<dbReference type="PRINTS" id="PR00364">
    <property type="entry name" value="DISEASERSIST"/>
</dbReference>
<dbReference type="Gene3D" id="3.40.50.300">
    <property type="entry name" value="P-loop containing nucleotide triphosphate hydrolases"/>
    <property type="match status" value="1"/>
</dbReference>
<evidence type="ECO:0000313" key="3">
    <source>
        <dbReference type="Proteomes" id="UP000442707"/>
    </source>
</evidence>
<dbReference type="PANTHER" id="PTHR46082:SF6">
    <property type="entry name" value="AAA+ ATPASE DOMAIN-CONTAINING PROTEIN-RELATED"/>
    <property type="match status" value="1"/>
</dbReference>
<proteinExistence type="predicted"/>
<evidence type="ECO:0000256" key="1">
    <source>
        <dbReference type="SAM" id="MobiDB-lite"/>
    </source>
</evidence>
<dbReference type="InterPro" id="IPR011990">
    <property type="entry name" value="TPR-like_helical_dom_sf"/>
</dbReference>
<dbReference type="Proteomes" id="UP000442707">
    <property type="component" value="Unassembled WGS sequence"/>
</dbReference>
<feature type="region of interest" description="Disordered" evidence="1">
    <location>
        <begin position="1405"/>
        <end position="1431"/>
    </location>
</feature>
<dbReference type="Pfam" id="PF13374">
    <property type="entry name" value="TPR_10"/>
    <property type="match status" value="2"/>
</dbReference>
<gene>
    <name evidence="2" type="ORF">F7R91_21170</name>
</gene>
<protein>
    <submittedName>
        <fullName evidence="2">Tetratricopeptide repeat protein</fullName>
    </submittedName>
</protein>
<reference evidence="2 3" key="1">
    <citation type="submission" date="2019-09" db="EMBL/GenBank/DDBJ databases">
        <title>Screening of Novel Bioactive Compounds from Soil-Associated.</title>
        <authorList>
            <person name="Zhao S."/>
        </authorList>
    </citation>
    <scope>NUCLEOTIDE SEQUENCE [LARGE SCALE GENOMIC DNA]</scope>
    <source>
        <strain evidence="2 3">HIT-DPA4</strain>
    </source>
</reference>
<feature type="compositionally biased region" description="Basic and acidic residues" evidence="1">
    <location>
        <begin position="818"/>
        <end position="831"/>
    </location>
</feature>
<dbReference type="GO" id="GO:0043531">
    <property type="term" value="F:ADP binding"/>
    <property type="evidence" value="ECO:0007669"/>
    <property type="project" value="InterPro"/>
</dbReference>
<dbReference type="InterPro" id="IPR026337">
    <property type="entry name" value="AKG_HExxH"/>
</dbReference>
<accession>A0A6H9UWF8</accession>
<dbReference type="RefSeq" id="WP_150950653.1">
    <property type="nucleotide sequence ID" value="NZ_VZRB01000014.1"/>
</dbReference>
<dbReference type="SUPFAM" id="SSF48452">
    <property type="entry name" value="TPR-like"/>
    <property type="match status" value="2"/>
</dbReference>
<dbReference type="SUPFAM" id="SSF52540">
    <property type="entry name" value="P-loop containing nucleoside triphosphate hydrolases"/>
    <property type="match status" value="1"/>
</dbReference>
<keyword evidence="3" id="KW-1185">Reference proteome</keyword>
<sequence>MRSTHGALSAASVAGDIHLTSSHFYNSIGPTTAAQPAPSMSLALPERRVAPGRLRGRDRLVAEVTDSVARRVAGDTDQHGVWLLSGMGGSGKTTVALEVAHRLTDTGTVNRVWWVSGADREGLSSALRAVAFEAGATPSDFHGKPHPADVLWRHLRGLTIPWLLVLDNIDDPAVLAAEGSRTAEGNGWLRKPADPLGTVLVTSRESLSDRWGPWVHQTGVEPLSKEDGAAVLTDLAWRAGDEAHARELAEHLGGLPLALELAGSYLARARDVPLRSQPMPKTFAAYRRSLDAHLGVMASDPDEDLPPDQRTRRAILSTFELSLDLLHRRGVRLARPLLRLLCAFGPAPVPYEELLDAGALAASDLFPEATLDELNRALLGLHGLKLITLETPPDMDDEESDEDPPRLITIHPLVRKASRAHEDFAALPLPWLRLVVELMEGVTRPLDTGNPVHWPKWAVIAPHGSAARLLLPMAELAGVADANLIRIATEPAVHTAWYQTHTGMFTEAIGELETVRTIRARWCGEEDPATVAAGLTLAWALRDGGRLRESEQWYARLAEATESLPANHPYRQSVRTGRARTLAQQGRYEAAEAELNVVLALRQADPEATERGILRIRADLARLAHSQGRPGEAADDLREVRRRIRDLGSPGDLELLAAGLSLVRALRDAGQATEAERLAEQVVREHRQFLAPDHPDLLVARHERARIRRDHAQDRERLEQVCDEFTDIWRTSERRFGPDHPNTIATRHELATVWYLLGSPDHAAEHFRAALAAGTERLGEHHPNVVICAHNLAGVLAGADAMGGDPPAGTLRGAAPMHDPRQIQDPLRSRPADPTAPEGREHGDELASPALTRLLDRFVRADRTVSDFNSGGGAGYSSGNYTWSSTPWSAYRPRAEEDLFTRPMQPVVLGSAARQALATGEEDRPLIERLRDQQHVARVLALRDLVERAEPLLAGRPDTLPDVEAARNLLIRADRADRQAVAALLLDPSVGRWMSRTLRALCSTTGEPADRLLTGLAHLHSVAAGAAVRAGIGFDLALPLRDGYALLPTLGAADLRAGRGDTAHIKVTGRVGRISRGRTHAPLPHGNAEGRPPWQSVHRVRTAPGFGGLDIALEDLDPYRAPDGPLPPAPRPPSELADWERLIHDAGALLSRIHPQRTNALAKALTVITPRVKAPGGVVSSVSSSDAFGGAVISEPPDGVELAASLVHEFQHMKLHALLDCWPLHDECEEPDGERFYAPWRDDPRPLHGLFQGVFAFFGVVDFWRRVTLIADDRTLRRAQFQLAYWRTQTGDAYTALRFSSRLTEKGREFVRLMGDTTASWTEHPLVPHDIMTLAHEAAAAHRTRWRLHHLRPDPEAVAKLAEAWSRDAQNSTVPPVSVALHPDPDAAPSNTYAALLCRAAADPTAPQGWSASKGEPGSNGNGVDPSDLARLLGSPDKARRFAVEQITRWPHWHESWVRLGLALRRSHATQPVEEPTHTAAAAGALTHRPELVQALHSRISELTGTPPDPALLASWIGAGTVTPDFTDLPRADGVFKTAT</sequence>
<feature type="region of interest" description="Disordered" evidence="1">
    <location>
        <begin position="804"/>
        <end position="847"/>
    </location>
</feature>
<evidence type="ECO:0000313" key="2">
    <source>
        <dbReference type="EMBL" id="KAB1144747.1"/>
    </source>
</evidence>
<dbReference type="NCBIfam" id="TIGR04267">
    <property type="entry name" value="mod_HExxH"/>
    <property type="match status" value="1"/>
</dbReference>
<dbReference type="InterPro" id="IPR053137">
    <property type="entry name" value="NLR-like"/>
</dbReference>